<reference evidence="1" key="2">
    <citation type="submission" date="2023-06" db="EMBL/GenBank/DDBJ databases">
        <authorList>
            <consortium name="Lawrence Berkeley National Laboratory"/>
            <person name="Haridas S."/>
            <person name="Hensen N."/>
            <person name="Bonometti L."/>
            <person name="Westerberg I."/>
            <person name="Brannstrom I.O."/>
            <person name="Guillou S."/>
            <person name="Cros-Aarteil S."/>
            <person name="Calhoun S."/>
            <person name="Kuo A."/>
            <person name="Mondo S."/>
            <person name="Pangilinan J."/>
            <person name="Riley R."/>
            <person name="Labutti K."/>
            <person name="Andreopoulos B."/>
            <person name="Lipzen A."/>
            <person name="Chen C."/>
            <person name="Yanf M."/>
            <person name="Daum C."/>
            <person name="Ng V."/>
            <person name="Clum A."/>
            <person name="Steindorff A."/>
            <person name="Ohm R."/>
            <person name="Martin F."/>
            <person name="Silar P."/>
            <person name="Natvig D."/>
            <person name="Lalanne C."/>
            <person name="Gautier V."/>
            <person name="Ament-Velasquez S.L."/>
            <person name="Kruys A."/>
            <person name="Hutchinson M.I."/>
            <person name="Powell A.J."/>
            <person name="Barry K."/>
            <person name="Miller A.N."/>
            <person name="Grigoriev I.V."/>
            <person name="Debuchy R."/>
            <person name="Gladieux P."/>
            <person name="Thoren M.H."/>
            <person name="Johannesson H."/>
        </authorList>
    </citation>
    <scope>NUCLEOTIDE SEQUENCE</scope>
    <source>
        <strain evidence="1">CBS 955.72</strain>
    </source>
</reference>
<dbReference type="EMBL" id="JAUIQD010000001">
    <property type="protein sequence ID" value="KAK3363752.1"/>
    <property type="molecule type" value="Genomic_DNA"/>
</dbReference>
<accession>A0AAJ0MKH3</accession>
<gene>
    <name evidence="1" type="ORF">B0T25DRAFT_528398</name>
</gene>
<organism evidence="1 2">
    <name type="scientific">Lasiosphaeria hispida</name>
    <dbReference type="NCBI Taxonomy" id="260671"/>
    <lineage>
        <taxon>Eukaryota</taxon>
        <taxon>Fungi</taxon>
        <taxon>Dikarya</taxon>
        <taxon>Ascomycota</taxon>
        <taxon>Pezizomycotina</taxon>
        <taxon>Sordariomycetes</taxon>
        <taxon>Sordariomycetidae</taxon>
        <taxon>Sordariales</taxon>
        <taxon>Lasiosphaeriaceae</taxon>
        <taxon>Lasiosphaeria</taxon>
    </lineage>
</organism>
<name>A0AAJ0MKH3_9PEZI</name>
<reference evidence="1" key="1">
    <citation type="journal article" date="2023" name="Mol. Phylogenet. Evol.">
        <title>Genome-scale phylogeny and comparative genomics of the fungal order Sordariales.</title>
        <authorList>
            <person name="Hensen N."/>
            <person name="Bonometti L."/>
            <person name="Westerberg I."/>
            <person name="Brannstrom I.O."/>
            <person name="Guillou S."/>
            <person name="Cros-Aarteil S."/>
            <person name="Calhoun S."/>
            <person name="Haridas S."/>
            <person name="Kuo A."/>
            <person name="Mondo S."/>
            <person name="Pangilinan J."/>
            <person name="Riley R."/>
            <person name="LaButti K."/>
            <person name="Andreopoulos B."/>
            <person name="Lipzen A."/>
            <person name="Chen C."/>
            <person name="Yan M."/>
            <person name="Daum C."/>
            <person name="Ng V."/>
            <person name="Clum A."/>
            <person name="Steindorff A."/>
            <person name="Ohm R.A."/>
            <person name="Martin F."/>
            <person name="Silar P."/>
            <person name="Natvig D.O."/>
            <person name="Lalanne C."/>
            <person name="Gautier V."/>
            <person name="Ament-Velasquez S.L."/>
            <person name="Kruys A."/>
            <person name="Hutchinson M.I."/>
            <person name="Powell A.J."/>
            <person name="Barry K."/>
            <person name="Miller A.N."/>
            <person name="Grigoriev I.V."/>
            <person name="Debuchy R."/>
            <person name="Gladieux P."/>
            <person name="Hiltunen Thoren M."/>
            <person name="Johannesson H."/>
        </authorList>
    </citation>
    <scope>NUCLEOTIDE SEQUENCE</scope>
    <source>
        <strain evidence="1">CBS 955.72</strain>
    </source>
</reference>
<sequence length="90" mass="10375">MLEEISTKSENIRIGQRNYHYCTLYPSGHLLPLLDVRTGVEIPAYPATLARISVLTRLEAVRILRALQKPQPARLSDMRERIRQATMNQM</sequence>
<keyword evidence="2" id="KW-1185">Reference proteome</keyword>
<dbReference type="Proteomes" id="UP001275084">
    <property type="component" value="Unassembled WGS sequence"/>
</dbReference>
<proteinExistence type="predicted"/>
<protein>
    <submittedName>
        <fullName evidence="1">Uncharacterized protein</fullName>
    </submittedName>
</protein>
<evidence type="ECO:0000313" key="2">
    <source>
        <dbReference type="Proteomes" id="UP001275084"/>
    </source>
</evidence>
<evidence type="ECO:0000313" key="1">
    <source>
        <dbReference type="EMBL" id="KAK3363752.1"/>
    </source>
</evidence>
<comment type="caution">
    <text evidence="1">The sequence shown here is derived from an EMBL/GenBank/DDBJ whole genome shotgun (WGS) entry which is preliminary data.</text>
</comment>
<dbReference type="AlphaFoldDB" id="A0AAJ0MKH3"/>